<dbReference type="Gene3D" id="3.40.1620.10">
    <property type="entry name" value="YefM-like domain"/>
    <property type="match status" value="1"/>
</dbReference>
<accession>A0A6J4J9U5</accession>
<dbReference type="NCBIfam" id="TIGR01552">
    <property type="entry name" value="phd_fam"/>
    <property type="match status" value="1"/>
</dbReference>
<feature type="domain" description="DUF2281" evidence="3">
    <location>
        <begin position="44"/>
        <end position="73"/>
    </location>
</feature>
<dbReference type="SUPFAM" id="SSF143120">
    <property type="entry name" value="YefM-like"/>
    <property type="match status" value="1"/>
</dbReference>
<sequence length="74" mass="8059">MVQVTLEEAGAKLSQLIDEAGKGEEIVITRDNIAVAKLVSVPAEKPRPQFGSAKGLIHMAEDFDAPLDDFKDYM</sequence>
<dbReference type="InterPro" id="IPR036165">
    <property type="entry name" value="YefM-like_sf"/>
</dbReference>
<dbReference type="InterPro" id="IPR051416">
    <property type="entry name" value="phD-YefM_TA_antitoxins"/>
</dbReference>
<dbReference type="PANTHER" id="PTHR35377:SF4">
    <property type="entry name" value="PREVENT-HOST-DEATH FAMILY PROTEIN"/>
    <property type="match status" value="1"/>
</dbReference>
<dbReference type="Pfam" id="PF02604">
    <property type="entry name" value="PhdYeFM_antitox"/>
    <property type="match status" value="1"/>
</dbReference>
<gene>
    <name evidence="4" type="ORF">AVDCRST_MAG63-2922</name>
</gene>
<dbReference type="InterPro" id="IPR006442">
    <property type="entry name" value="Antitoxin_Phd/YefM"/>
</dbReference>
<organism evidence="4">
    <name type="scientific">uncultured Armatimonadetes bacterium</name>
    <dbReference type="NCBI Taxonomy" id="157466"/>
    <lineage>
        <taxon>Bacteria</taxon>
        <taxon>Bacillati</taxon>
        <taxon>Armatimonadota</taxon>
        <taxon>environmental samples</taxon>
    </lineage>
</organism>
<protein>
    <recommendedName>
        <fullName evidence="2">Antitoxin</fullName>
    </recommendedName>
</protein>
<dbReference type="AlphaFoldDB" id="A0A6J4J9U5"/>
<comment type="similarity">
    <text evidence="1 2">Belongs to the phD/YefM antitoxin family.</text>
</comment>
<comment type="function">
    <text evidence="2">Antitoxin component of a type II toxin-antitoxin (TA) system.</text>
</comment>
<name>A0A6J4J9U5_9BACT</name>
<dbReference type="Pfam" id="PF10047">
    <property type="entry name" value="DUF2281"/>
    <property type="match status" value="1"/>
</dbReference>
<evidence type="ECO:0000256" key="1">
    <source>
        <dbReference type="ARBA" id="ARBA00009981"/>
    </source>
</evidence>
<proteinExistence type="inferred from homology"/>
<dbReference type="PANTHER" id="PTHR35377">
    <property type="entry name" value="ANTITOXIN VAPB49-RELATED-RELATED"/>
    <property type="match status" value="1"/>
</dbReference>
<evidence type="ECO:0000256" key="2">
    <source>
        <dbReference type="RuleBase" id="RU362080"/>
    </source>
</evidence>
<dbReference type="InterPro" id="IPR018739">
    <property type="entry name" value="DUF2281"/>
</dbReference>
<evidence type="ECO:0000313" key="4">
    <source>
        <dbReference type="EMBL" id="CAA9270866.1"/>
    </source>
</evidence>
<reference evidence="4" key="1">
    <citation type="submission" date="2020-02" db="EMBL/GenBank/DDBJ databases">
        <authorList>
            <person name="Meier V. D."/>
        </authorList>
    </citation>
    <scope>NUCLEOTIDE SEQUENCE</scope>
    <source>
        <strain evidence="4">AVDCRST_MAG63</strain>
    </source>
</reference>
<dbReference type="EMBL" id="CADCTO010000383">
    <property type="protein sequence ID" value="CAA9270866.1"/>
    <property type="molecule type" value="Genomic_DNA"/>
</dbReference>
<evidence type="ECO:0000259" key="3">
    <source>
        <dbReference type="Pfam" id="PF10047"/>
    </source>
</evidence>